<dbReference type="Pfam" id="PF08268">
    <property type="entry name" value="FBA_3"/>
    <property type="match status" value="1"/>
</dbReference>
<keyword evidence="3" id="KW-1133">Transmembrane helix</keyword>
<protein>
    <recommendedName>
        <fullName evidence="4">F-box domain-containing protein</fullName>
    </recommendedName>
</protein>
<gene>
    <name evidence="5" type="ORF">DVH24_000813</name>
</gene>
<dbReference type="SUPFAM" id="SSF81383">
    <property type="entry name" value="F-box domain"/>
    <property type="match status" value="1"/>
</dbReference>
<evidence type="ECO:0000256" key="1">
    <source>
        <dbReference type="ARBA" id="ARBA00004496"/>
    </source>
</evidence>
<dbReference type="Proteomes" id="UP000290289">
    <property type="component" value="Chromosome 4"/>
</dbReference>
<evidence type="ECO:0000259" key="4">
    <source>
        <dbReference type="PROSITE" id="PS50181"/>
    </source>
</evidence>
<keyword evidence="2" id="KW-0963">Cytoplasm</keyword>
<dbReference type="CDD" id="cd17640">
    <property type="entry name" value="LC_FACS_like"/>
    <property type="match status" value="1"/>
</dbReference>
<dbReference type="GO" id="GO:0009507">
    <property type="term" value="C:chloroplast"/>
    <property type="evidence" value="ECO:0007669"/>
    <property type="project" value="TreeGrafter"/>
</dbReference>
<feature type="transmembrane region" description="Helical" evidence="3">
    <location>
        <begin position="1617"/>
        <end position="1639"/>
    </location>
</feature>
<dbReference type="Gene3D" id="3.40.50.980">
    <property type="match status" value="1"/>
</dbReference>
<evidence type="ECO:0000313" key="6">
    <source>
        <dbReference type="Proteomes" id="UP000290289"/>
    </source>
</evidence>
<dbReference type="InterPro" id="IPR001810">
    <property type="entry name" value="F-box_dom"/>
</dbReference>
<sequence>MLSSSAASANQIGATFSLMPNLLLASSSDCGGALQFLFSSYSFRSRCVFLRTWHGRRGGFLPNRGFRVFCESKLQTEELQIRRYSPFLESAFLNRNGASVSDEWQAVPDIWRSSAERYGDRVALTDPYHDPPSSMTYKQLEEEILDFSEGLRVVGVKPEDKIALFADNSCRWLVADQGIMATGAINVVRGSRSSVEELLQIYDHSESVALAVDSPELFNRIAEAFSSKVVTKFVILLWGEKSSLASEEETPVFNYKEILDLGRESRKSMLDFNDARGKYTYETINSDDVATLVYTSGTTGNPKGVMLTHRNLLHQIKNLWDVVPAEAGDRFLSMLPPWHAYERACEYFTLTYGIEQVYTTVRNLKEDLLQYQPNFIISVPLVYETLYSGIQKQISMSSTARKFIALTFIRISLAYMELKRIYEGTYLTRNQKQPSYLASLYDWLWARVVAAILWPLHILGKKLVYSKIHSAIGISKAGISGGGSLPSYVDKFFEAIGVKVQNGYGLTETSPVIAARRPNNNVLGSIGPPIRHTEFKVVDLETGEVLPPGSSGIINVRGPQVMKGYYKNPAATKQVLDEDGWLSTGDIGWIAPHHSTGRSRRCGGVIVLEGRAKDTIVLSTGENVEPVELEEAAMRSSLIQQIVVVGQDQRRLGAIIVPNKEEVLLAAKKLSIVDVNASELSMDKMKNLVYADLRRWTTGCSFQIGPILIVDEPFTIDSGLMTPTMKIRRDRVVAQFKEQINNLYNHPPSSSDGSLKLEVNEEEEHDHKPYILQLPDDVTVQIFCKLPIKTLVECNRTCKSWRRLLSDPQFTEDLFSRTPDCLLFNELNHPKWKGQFLVDFDRASNRNQVVLKRFSKIIYPNVKAKVREYSLVGSCNGFLCYRESLLYPAMTKVHCFYLSNPVTGESLTLPTPTEPAKRDCLGFGFSPISNLYKVVRIMSPFEGSCDVMVLKVGSGIWRKTGESIDSFHGNSLGVYLNGFLYWIAQSRNRDGPVSLSAGAPFLCAFDVERECFQQLPLPPCCLHLTVAQLKLGVLKGSLFLILRSTPNMIEIWVMKESWTKEHEFTYSSKFCVTDILKFTKEGKIWFTHENRLWAYSTPKMIVRFDLDGLPSNLSEGFLHIPNFTPLWPSLLNKAVLGALMNPISVVSASASASVIQMATFFLAPNHVLGSSSDCGHALQFRSNNNSRSGQLYHRKWHGSRGGISVSRGFRVLCQSKTEEKQIRRYSPFLERVLLDDNDASESDRWKAVPDIWRSSAAKYGDLVALVDPYHDPPSSITYKQLEQEILDFAEGMRVVGVKPDEKIALFADNSCRWLVADQGIMATGAINVVRGSRSSVEELLQIYNHSDSIALAVDSPELFNRISEEFCSKAMKFIVLLWGEKSSLKNEGKVPIFDYKEILDLGRESRKSLLDSDDKQQSDTYEVIKSDDVATLVYTSGTSGNPKGVMLTHRNLLHQIKNLGDAVPCVGGDKFLSMLPPWHCYERACEYFAFTCGVEQFYTSVRKMKDDLRKYQPTYIISVPLVYESLYSGIQKQISSASTVRKLIVLTFIRISMAYMEFKRIYEGTYLTRNQKQPSYLVAVADWLWARIIAALLLPLHVLGKKLVYSKIQSAIGISKVILFPSYYLCLLCSVTTFVYYAGISGGGCLPSHVDKFFEVGFSHAIDVKLQNGYGLTETSPVVASRRSNFNVIGSVGIPIRHTEFKVVDSETGEVLSPGLSGILKVRGPQVMKGYYKNPGATKKALDDDGWLDTGDIGWIAPHHSIGRSRCCGGVVVLEGRAKDTIVLLTGENVEPVEIEEAALRSSLIQQIVVIGQDQRRLGAIVVPNKEEALLAAKKLAAVDAADASSLSNDRLTRLVYEELRKWSTNCCRCSWELPGFNDQ</sequence>
<keyword evidence="3" id="KW-0812">Transmembrane</keyword>
<proteinExistence type="predicted"/>
<dbReference type="Pfam" id="PF12937">
    <property type="entry name" value="F-box-like"/>
    <property type="match status" value="1"/>
</dbReference>
<accession>A0A498JXF7</accession>
<evidence type="ECO:0000256" key="2">
    <source>
        <dbReference type="ARBA" id="ARBA00022490"/>
    </source>
</evidence>
<dbReference type="Gene3D" id="1.20.1280.50">
    <property type="match status" value="1"/>
</dbReference>
<keyword evidence="6" id="KW-1185">Reference proteome</keyword>
<dbReference type="PROSITE" id="PS50181">
    <property type="entry name" value="FBOX"/>
    <property type="match status" value="1"/>
</dbReference>
<dbReference type="PANTHER" id="PTHR43813">
    <property type="entry name" value="ACYL-ACTIVATING ENZYME 16, CHLOROPLASTIC-RELATED"/>
    <property type="match status" value="1"/>
</dbReference>
<reference evidence="5 6" key="1">
    <citation type="submission" date="2018-10" db="EMBL/GenBank/DDBJ databases">
        <title>A high-quality apple genome assembly.</title>
        <authorList>
            <person name="Hu J."/>
        </authorList>
    </citation>
    <scope>NUCLEOTIDE SEQUENCE [LARGE SCALE GENOMIC DNA]</scope>
    <source>
        <strain evidence="6">cv. HFTH1</strain>
        <tissue evidence="5">Young leaf</tissue>
    </source>
</reference>
<dbReference type="STRING" id="3750.A0A498JXF7"/>
<dbReference type="InterPro" id="IPR000873">
    <property type="entry name" value="AMP-dep_synth/lig_dom"/>
</dbReference>
<evidence type="ECO:0000313" key="5">
    <source>
        <dbReference type="EMBL" id="RXI00579.1"/>
    </source>
</evidence>
<dbReference type="CDD" id="cd22157">
    <property type="entry name" value="F-box_AtFBW1-like"/>
    <property type="match status" value="1"/>
</dbReference>
<dbReference type="InterPro" id="IPR017451">
    <property type="entry name" value="F-box-assoc_interact_dom"/>
</dbReference>
<dbReference type="InterPro" id="IPR036047">
    <property type="entry name" value="F-box-like_dom_sf"/>
</dbReference>
<dbReference type="Pfam" id="PF00501">
    <property type="entry name" value="AMP-binding"/>
    <property type="match status" value="2"/>
</dbReference>
<dbReference type="SUPFAM" id="SSF56801">
    <property type="entry name" value="Acetyl-CoA synthetase-like"/>
    <property type="match status" value="2"/>
</dbReference>
<organism evidence="5 6">
    <name type="scientific">Malus domestica</name>
    <name type="common">Apple</name>
    <name type="synonym">Pyrus malus</name>
    <dbReference type="NCBI Taxonomy" id="3750"/>
    <lineage>
        <taxon>Eukaryota</taxon>
        <taxon>Viridiplantae</taxon>
        <taxon>Streptophyta</taxon>
        <taxon>Embryophyta</taxon>
        <taxon>Tracheophyta</taxon>
        <taxon>Spermatophyta</taxon>
        <taxon>Magnoliopsida</taxon>
        <taxon>eudicotyledons</taxon>
        <taxon>Gunneridae</taxon>
        <taxon>Pentapetalae</taxon>
        <taxon>rosids</taxon>
        <taxon>fabids</taxon>
        <taxon>Rosales</taxon>
        <taxon>Rosaceae</taxon>
        <taxon>Amygdaloideae</taxon>
        <taxon>Maleae</taxon>
        <taxon>Malus</taxon>
    </lineage>
</organism>
<name>A0A498JXF7_MALDO</name>
<feature type="domain" description="F-box" evidence="4">
    <location>
        <begin position="768"/>
        <end position="818"/>
    </location>
</feature>
<comment type="subcellular location">
    <subcellularLocation>
        <location evidence="1">Cytoplasm</location>
    </subcellularLocation>
</comment>
<dbReference type="GO" id="GO:0030497">
    <property type="term" value="P:fatty acid elongation"/>
    <property type="evidence" value="ECO:0007669"/>
    <property type="project" value="TreeGrafter"/>
</dbReference>
<dbReference type="SMART" id="SM00256">
    <property type="entry name" value="FBOX"/>
    <property type="match status" value="1"/>
</dbReference>
<comment type="caution">
    <text evidence="5">The sequence shown here is derived from an EMBL/GenBank/DDBJ whole genome shotgun (WGS) entry which is preliminary data.</text>
</comment>
<dbReference type="Gene3D" id="3.30.300.30">
    <property type="match status" value="2"/>
</dbReference>
<keyword evidence="3" id="KW-0472">Membrane</keyword>
<dbReference type="Gene3D" id="2.30.38.10">
    <property type="entry name" value="Luciferase, Domain 3"/>
    <property type="match status" value="1"/>
</dbReference>
<evidence type="ECO:0000256" key="3">
    <source>
        <dbReference type="SAM" id="Phobius"/>
    </source>
</evidence>
<feature type="transmembrane region" description="Helical" evidence="3">
    <location>
        <begin position="1576"/>
        <end position="1596"/>
    </location>
</feature>
<dbReference type="InterPro" id="IPR020845">
    <property type="entry name" value="AMP-binding_CS"/>
</dbReference>
<dbReference type="EMBL" id="RDQH01000330">
    <property type="protein sequence ID" value="RXI00579.1"/>
    <property type="molecule type" value="Genomic_DNA"/>
</dbReference>
<dbReference type="Gene3D" id="3.40.50.12780">
    <property type="entry name" value="N-terminal domain of ligase-like"/>
    <property type="match status" value="3"/>
</dbReference>
<dbReference type="NCBIfam" id="TIGR01640">
    <property type="entry name" value="F_box_assoc_1"/>
    <property type="match status" value="1"/>
</dbReference>
<dbReference type="InterPro" id="IPR013187">
    <property type="entry name" value="F-box-assoc_dom_typ3"/>
</dbReference>
<dbReference type="InterPro" id="IPR045851">
    <property type="entry name" value="AMP-bd_C_sf"/>
</dbReference>
<dbReference type="GO" id="GO:0008922">
    <property type="term" value="F:long-chain fatty acid [acyl-carrier-protein] ligase activity"/>
    <property type="evidence" value="ECO:0007669"/>
    <property type="project" value="TreeGrafter"/>
</dbReference>
<dbReference type="InterPro" id="IPR042099">
    <property type="entry name" value="ANL_N_sf"/>
</dbReference>
<dbReference type="PANTHER" id="PTHR43813:SF1">
    <property type="entry name" value="ACYL-ACTIVATING ENZYME 16, CHLOROPLASTIC-RELATED"/>
    <property type="match status" value="1"/>
</dbReference>
<dbReference type="InterPro" id="IPR052987">
    <property type="entry name" value="Chloroplast_AMP-bd_Enzymes"/>
</dbReference>
<dbReference type="Pfam" id="PF23562">
    <property type="entry name" value="AMP-binding_C_3"/>
    <property type="match status" value="2"/>
</dbReference>
<dbReference type="PROSITE" id="PS00455">
    <property type="entry name" value="AMP_BINDING"/>
    <property type="match status" value="2"/>
</dbReference>